<protein>
    <recommendedName>
        <fullName evidence="3">Molybdopterin synthase sulfur carrier subunit</fullName>
    </recommendedName>
</protein>
<dbReference type="InterPro" id="IPR052045">
    <property type="entry name" value="Sulfur_Carrier/Prot_Modifier"/>
</dbReference>
<dbReference type="PANTHER" id="PTHR38031:SF1">
    <property type="entry name" value="SULFUR CARRIER PROTEIN CYSO"/>
    <property type="match status" value="1"/>
</dbReference>
<sequence>MKISIKLAGGLVRLFQQERMMVEIKADQNLLILIDTLETMLPGIKSELCDDDLNITDSINIYVNGDNVRYLKDLNTALNDGDQVNIIPAAAAG</sequence>
<dbReference type="SUPFAM" id="SSF54285">
    <property type="entry name" value="MoaD/ThiS"/>
    <property type="match status" value="1"/>
</dbReference>
<gene>
    <name evidence="1" type="ORF">DSCOOX_00500</name>
</gene>
<proteinExistence type="predicted"/>
<dbReference type="Gene3D" id="3.10.20.30">
    <property type="match status" value="1"/>
</dbReference>
<organism evidence="1 2">
    <name type="scientific">Desulfosarcina ovata subsp. ovata</name>
    <dbReference type="NCBI Taxonomy" id="2752305"/>
    <lineage>
        <taxon>Bacteria</taxon>
        <taxon>Pseudomonadati</taxon>
        <taxon>Thermodesulfobacteriota</taxon>
        <taxon>Desulfobacteria</taxon>
        <taxon>Desulfobacterales</taxon>
        <taxon>Desulfosarcinaceae</taxon>
        <taxon>Desulfosarcina</taxon>
    </lineage>
</organism>
<dbReference type="InterPro" id="IPR012675">
    <property type="entry name" value="Beta-grasp_dom_sf"/>
</dbReference>
<dbReference type="AlphaFoldDB" id="A0A5K8A3J5"/>
<dbReference type="InterPro" id="IPR003749">
    <property type="entry name" value="ThiS/MoaD-like"/>
</dbReference>
<dbReference type="Proteomes" id="UP000422108">
    <property type="component" value="Chromosome"/>
</dbReference>
<dbReference type="Pfam" id="PF02597">
    <property type="entry name" value="ThiS"/>
    <property type="match status" value="1"/>
</dbReference>
<name>A0A5K8A3J5_9BACT</name>
<dbReference type="EMBL" id="AP021879">
    <property type="protein sequence ID" value="BBO86870.1"/>
    <property type="molecule type" value="Genomic_DNA"/>
</dbReference>
<evidence type="ECO:0000313" key="2">
    <source>
        <dbReference type="Proteomes" id="UP000422108"/>
    </source>
</evidence>
<evidence type="ECO:0008006" key="3">
    <source>
        <dbReference type="Google" id="ProtNLM"/>
    </source>
</evidence>
<accession>A0A5K8A3J5</accession>
<dbReference type="InterPro" id="IPR016155">
    <property type="entry name" value="Mopterin_synth/thiamin_S_b"/>
</dbReference>
<keyword evidence="2" id="KW-1185">Reference proteome</keyword>
<dbReference type="PANTHER" id="PTHR38031">
    <property type="entry name" value="SULFUR CARRIER PROTEIN SLR0821-RELATED"/>
    <property type="match status" value="1"/>
</dbReference>
<dbReference type="RefSeq" id="WP_155308373.1">
    <property type="nucleotide sequence ID" value="NZ_AP021879.1"/>
</dbReference>
<evidence type="ECO:0000313" key="1">
    <source>
        <dbReference type="EMBL" id="BBO86870.1"/>
    </source>
</evidence>
<reference evidence="1 2" key="1">
    <citation type="submission" date="2019-11" db="EMBL/GenBank/DDBJ databases">
        <title>Comparative genomics of hydrocarbon-degrading Desulfosarcina strains.</title>
        <authorList>
            <person name="Watanabe M."/>
            <person name="Kojima H."/>
            <person name="Fukui M."/>
        </authorList>
    </citation>
    <scope>NUCLEOTIDE SEQUENCE [LARGE SCALE GENOMIC DNA]</scope>
    <source>
        <strain evidence="2">oXyS1</strain>
    </source>
</reference>